<dbReference type="GO" id="GO:0003700">
    <property type="term" value="F:DNA-binding transcription factor activity"/>
    <property type="evidence" value="ECO:0007669"/>
    <property type="project" value="TreeGrafter"/>
</dbReference>
<dbReference type="PRINTS" id="PR00455">
    <property type="entry name" value="HTHTETR"/>
</dbReference>
<evidence type="ECO:0000256" key="2">
    <source>
        <dbReference type="ARBA" id="ARBA00023015"/>
    </source>
</evidence>
<dbReference type="SUPFAM" id="SSF46689">
    <property type="entry name" value="Homeodomain-like"/>
    <property type="match status" value="1"/>
</dbReference>
<keyword evidence="2" id="KW-0805">Transcription regulation</keyword>
<dbReference type="PROSITE" id="PS50977">
    <property type="entry name" value="HTH_TETR_2"/>
    <property type="match status" value="1"/>
</dbReference>
<dbReference type="Pfam" id="PF13977">
    <property type="entry name" value="TetR_C_6"/>
    <property type="match status" value="1"/>
</dbReference>
<organism evidence="7 8">
    <name type="scientific">Frankia nepalensis</name>
    <dbReference type="NCBI Taxonomy" id="1836974"/>
    <lineage>
        <taxon>Bacteria</taxon>
        <taxon>Bacillati</taxon>
        <taxon>Actinomycetota</taxon>
        <taxon>Actinomycetes</taxon>
        <taxon>Frankiales</taxon>
        <taxon>Frankiaceae</taxon>
        <taxon>Frankia</taxon>
    </lineage>
</organism>
<evidence type="ECO:0000313" key="7">
    <source>
        <dbReference type="EMBL" id="MBL7632454.1"/>
    </source>
</evidence>
<comment type="caution">
    <text evidence="7">The sequence shown here is derived from an EMBL/GenBank/DDBJ whole genome shotgun (WGS) entry which is preliminary data.</text>
</comment>
<evidence type="ECO:0000256" key="1">
    <source>
        <dbReference type="ARBA" id="ARBA00022491"/>
    </source>
</evidence>
<gene>
    <name evidence="7" type="ORF">I7412_35930</name>
</gene>
<accession>A0A937RSB9</accession>
<dbReference type="Pfam" id="PF00440">
    <property type="entry name" value="TetR_N"/>
    <property type="match status" value="1"/>
</dbReference>
<dbReference type="GO" id="GO:0000976">
    <property type="term" value="F:transcription cis-regulatory region binding"/>
    <property type="evidence" value="ECO:0007669"/>
    <property type="project" value="TreeGrafter"/>
</dbReference>
<feature type="domain" description="HTH tetR-type" evidence="6">
    <location>
        <begin position="16"/>
        <end position="76"/>
    </location>
</feature>
<dbReference type="SUPFAM" id="SSF48498">
    <property type="entry name" value="Tetracyclin repressor-like, C-terminal domain"/>
    <property type="match status" value="1"/>
</dbReference>
<reference evidence="7" key="1">
    <citation type="submission" date="2020-12" db="EMBL/GenBank/DDBJ databases">
        <title>Genomic characterization of non-nitrogen-fixing Frankia strains.</title>
        <authorList>
            <person name="Carlos-Shanley C."/>
            <person name="Guerra T."/>
            <person name="Hahn D."/>
        </authorList>
    </citation>
    <scope>NUCLEOTIDE SEQUENCE</scope>
    <source>
        <strain evidence="7">CN6</strain>
    </source>
</reference>
<proteinExistence type="predicted"/>
<dbReference type="EMBL" id="JAEACQ010000326">
    <property type="protein sequence ID" value="MBL7632454.1"/>
    <property type="molecule type" value="Genomic_DNA"/>
</dbReference>
<name>A0A937RSB9_9ACTN</name>
<dbReference type="InterPro" id="IPR039538">
    <property type="entry name" value="BetI_C"/>
</dbReference>
<dbReference type="PANTHER" id="PTHR30055:SF148">
    <property type="entry name" value="TETR-FAMILY TRANSCRIPTIONAL REGULATOR"/>
    <property type="match status" value="1"/>
</dbReference>
<dbReference type="AlphaFoldDB" id="A0A937RSB9"/>
<dbReference type="InterPro" id="IPR036271">
    <property type="entry name" value="Tet_transcr_reg_TetR-rel_C_sf"/>
</dbReference>
<dbReference type="InterPro" id="IPR001647">
    <property type="entry name" value="HTH_TetR"/>
</dbReference>
<feature type="DNA-binding region" description="H-T-H motif" evidence="5">
    <location>
        <begin position="39"/>
        <end position="58"/>
    </location>
</feature>
<dbReference type="Proteomes" id="UP000604475">
    <property type="component" value="Unassembled WGS sequence"/>
</dbReference>
<keyword evidence="1" id="KW-0678">Repressor</keyword>
<dbReference type="InterPro" id="IPR050109">
    <property type="entry name" value="HTH-type_TetR-like_transc_reg"/>
</dbReference>
<keyword evidence="4" id="KW-0804">Transcription</keyword>
<dbReference type="RefSeq" id="WP_203007352.1">
    <property type="nucleotide sequence ID" value="NZ_JADWYU010000307.1"/>
</dbReference>
<dbReference type="PANTHER" id="PTHR30055">
    <property type="entry name" value="HTH-TYPE TRANSCRIPTIONAL REGULATOR RUTR"/>
    <property type="match status" value="1"/>
</dbReference>
<evidence type="ECO:0000256" key="3">
    <source>
        <dbReference type="ARBA" id="ARBA00023125"/>
    </source>
</evidence>
<keyword evidence="8" id="KW-1185">Reference proteome</keyword>
<dbReference type="Gene3D" id="1.10.357.10">
    <property type="entry name" value="Tetracycline Repressor, domain 2"/>
    <property type="match status" value="1"/>
</dbReference>
<evidence type="ECO:0000313" key="8">
    <source>
        <dbReference type="Proteomes" id="UP000604475"/>
    </source>
</evidence>
<protein>
    <submittedName>
        <fullName evidence="7">TetR/AcrR family transcriptional regulator</fullName>
    </submittedName>
</protein>
<evidence type="ECO:0000259" key="6">
    <source>
        <dbReference type="PROSITE" id="PS50977"/>
    </source>
</evidence>
<dbReference type="InterPro" id="IPR009057">
    <property type="entry name" value="Homeodomain-like_sf"/>
</dbReference>
<evidence type="ECO:0000256" key="4">
    <source>
        <dbReference type="ARBA" id="ARBA00023163"/>
    </source>
</evidence>
<keyword evidence="3 5" id="KW-0238">DNA-binding</keyword>
<evidence type="ECO:0000256" key="5">
    <source>
        <dbReference type="PROSITE-ProRule" id="PRU00335"/>
    </source>
</evidence>
<sequence>MASTAGQPRGRYSRTAGRRLEIAQAVLDLVLDVGHAKVTTAEVARRAGTSEATVLYHFPSKDHLLIAALERDEELAVLQAEGDGVRPADGLAGLDLDVLGEHVRASTRREPLLRLRTALAGLAAVPGHPAEDYFARFYGVAVETYARLIAERQRIGKAHPGLDPAEVARQIVAAWEGLTLQWLISPDFDLGDTLVRAIRRLSGQNLMDAARAVLDPPSGV</sequence>